<proteinExistence type="inferred from homology"/>
<gene>
    <name evidence="7" type="ORF">LsR_01795</name>
</gene>
<dbReference type="InterPro" id="IPR010095">
    <property type="entry name" value="Cas12f1-like_TNB"/>
</dbReference>
<organism evidence="7 8">
    <name type="scientific">Ligilactobacillus salivarius str. Ren</name>
    <dbReference type="NCBI Taxonomy" id="1194971"/>
    <lineage>
        <taxon>Bacteria</taxon>
        <taxon>Bacillati</taxon>
        <taxon>Bacillota</taxon>
        <taxon>Bacilli</taxon>
        <taxon>Lactobacillales</taxon>
        <taxon>Lactobacillaceae</taxon>
        <taxon>Ligilactobacillus</taxon>
    </lineage>
</organism>
<dbReference type="GO" id="GO:0032196">
    <property type="term" value="P:transposition"/>
    <property type="evidence" value="ECO:0007669"/>
    <property type="project" value="UniProtKB-KW"/>
</dbReference>
<protein>
    <submittedName>
        <fullName evidence="7">Transposase</fullName>
    </submittedName>
</protein>
<evidence type="ECO:0000256" key="4">
    <source>
        <dbReference type="ARBA" id="ARBA00023172"/>
    </source>
</evidence>
<dbReference type="Pfam" id="PF07282">
    <property type="entry name" value="Cas12f1-like_TNB"/>
    <property type="match status" value="1"/>
</dbReference>
<geneLocation type="plasmid" evidence="7 8">
    <name>pR1</name>
</geneLocation>
<dbReference type="RefSeq" id="WP_047036171.1">
    <property type="nucleotide sequence ID" value="NZ_CP011404.1"/>
</dbReference>
<dbReference type="GO" id="GO:0003677">
    <property type="term" value="F:DNA binding"/>
    <property type="evidence" value="ECO:0007669"/>
    <property type="project" value="UniProtKB-KW"/>
</dbReference>
<evidence type="ECO:0000256" key="3">
    <source>
        <dbReference type="ARBA" id="ARBA00023125"/>
    </source>
</evidence>
<evidence type="ECO:0000313" key="8">
    <source>
        <dbReference type="Proteomes" id="UP000035027"/>
    </source>
</evidence>
<dbReference type="EMBL" id="CP011404">
    <property type="protein sequence ID" value="AKI05313.1"/>
    <property type="molecule type" value="Genomic_DNA"/>
</dbReference>
<keyword evidence="3" id="KW-0238">DNA-binding</keyword>
<evidence type="ECO:0000259" key="6">
    <source>
        <dbReference type="Pfam" id="PF07282"/>
    </source>
</evidence>
<keyword evidence="2" id="KW-0815">Transposition</keyword>
<accession>A0A0F7PWD3</accession>
<reference evidence="7 8" key="1">
    <citation type="submission" date="2015-04" db="EMBL/GenBank/DDBJ databases">
        <title>Complete genome sequence of Lactobacillus salivarius Ren, a probiotic strain with antitumor activity.</title>
        <authorList>
            <person name="Sun E."/>
            <person name="Zhao L."/>
            <person name="Liu S."/>
            <person name="Zhang M."/>
            <person name="Guo H."/>
            <person name="Ren F."/>
        </authorList>
    </citation>
    <scope>NUCLEOTIDE SEQUENCE [LARGE SCALE GENOMIC DNA]</scope>
    <source>
        <strain evidence="7 8">Ren</strain>
        <plasmid evidence="7 8">pR1</plasmid>
    </source>
</reference>
<sequence length="465" mass="55045">MVKKKSNKFGYTRQYHISLSYQQIELYEKAIKTQNELYQFALKYLYKTYGRKHIGRPLPFGQGINYLNNKIKAMFIKEKYDLKRWNAKKLGLSSHAADEFLKTIFTNFSQYRKRLEQAGQMSDVEKYNLRMNITKDKNGKHKNPKHRSWYRKGSMNFLRNNKTFRTITSQKLPNGNTKLVSPHHLNVADFGEIIVFENLKNINFEEIALTKIKRLPDNTFRLQITFAREKKRIFQNKVVGADWNMFNNEVFRTSENKIIAIPKDIVKKANDLEAEKDKFKSLRDSEYNKRGKTALWQKYQRKQAKLSAKRANILTEKYRELAHKLVDDFDTIIIEKIDAFEMRKRSLSMNKAQNTGKNKRLALIKPYELSKIVESLVNKQNKTLIKVDPYKTSQVEYGTEYEEKHELRETNKDGKRIYVSAYIGKEVDRDYNAALNIKEWGLHPEKHIKLRDYPKLKASNLVEII</sequence>
<evidence type="ECO:0000313" key="7">
    <source>
        <dbReference type="EMBL" id="AKI05313.1"/>
    </source>
</evidence>
<dbReference type="NCBIfam" id="NF040570">
    <property type="entry name" value="guided_TnpB"/>
    <property type="match status" value="1"/>
</dbReference>
<dbReference type="Pfam" id="PF01385">
    <property type="entry name" value="OrfB_IS605"/>
    <property type="match status" value="1"/>
</dbReference>
<feature type="domain" description="Cas12f1-like TNB" evidence="6">
    <location>
        <begin position="367"/>
        <end position="437"/>
    </location>
</feature>
<dbReference type="PATRIC" id="fig|1194971.3.peg.1781"/>
<dbReference type="InterPro" id="IPR001959">
    <property type="entry name" value="Transposase"/>
</dbReference>
<dbReference type="Proteomes" id="UP000035027">
    <property type="component" value="Plasmid pR1"/>
</dbReference>
<keyword evidence="7" id="KW-0614">Plasmid</keyword>
<name>A0A0F7PWD3_9LACO</name>
<dbReference type="GO" id="GO:0006310">
    <property type="term" value="P:DNA recombination"/>
    <property type="evidence" value="ECO:0007669"/>
    <property type="project" value="UniProtKB-KW"/>
</dbReference>
<evidence type="ECO:0000256" key="1">
    <source>
        <dbReference type="ARBA" id="ARBA00008761"/>
    </source>
</evidence>
<evidence type="ECO:0000256" key="2">
    <source>
        <dbReference type="ARBA" id="ARBA00022578"/>
    </source>
</evidence>
<feature type="domain" description="Probable transposase IS891/IS1136/IS1341" evidence="5">
    <location>
        <begin position="235"/>
        <end position="344"/>
    </location>
</feature>
<comment type="similarity">
    <text evidence="1">In the C-terminal section; belongs to the transposase 35 family.</text>
</comment>
<keyword evidence="4" id="KW-0233">DNA recombination</keyword>
<dbReference type="AlphaFoldDB" id="A0A0F7PWD3"/>
<evidence type="ECO:0000259" key="5">
    <source>
        <dbReference type="Pfam" id="PF01385"/>
    </source>
</evidence>